<dbReference type="FunFam" id="2.130.10.10:FF:000001">
    <property type="entry name" value="transducin-like enhancer protein 3 isoform X1"/>
    <property type="match status" value="1"/>
</dbReference>
<feature type="region of interest" description="Disordered" evidence="9">
    <location>
        <begin position="116"/>
        <end position="146"/>
    </location>
</feature>
<keyword evidence="12" id="KW-1185">Reference proteome</keyword>
<keyword evidence="8" id="KW-0175">Coiled coil</keyword>
<keyword evidence="4" id="KW-0677">Repeat</keyword>
<dbReference type="InterPro" id="IPR019775">
    <property type="entry name" value="WD40_repeat_CS"/>
</dbReference>
<feature type="region of interest" description="Disordered" evidence="9">
    <location>
        <begin position="1"/>
        <end position="23"/>
    </location>
</feature>
<evidence type="ECO:0000256" key="8">
    <source>
        <dbReference type="SAM" id="Coils"/>
    </source>
</evidence>
<dbReference type="Ensembl" id="ENSDLAT00005017417.2">
    <property type="protein sequence ID" value="ENSDLAP00005016079.2"/>
    <property type="gene ID" value="ENSDLAG00005006914.2"/>
</dbReference>
<name>A0A8C4EBA3_DICLA</name>
<dbReference type="SUPFAM" id="SSF50978">
    <property type="entry name" value="WD40 repeat-like"/>
    <property type="match status" value="1"/>
</dbReference>
<evidence type="ECO:0000256" key="4">
    <source>
        <dbReference type="ARBA" id="ARBA00022737"/>
    </source>
</evidence>
<dbReference type="GO" id="GO:0003714">
    <property type="term" value="F:transcription corepressor activity"/>
    <property type="evidence" value="ECO:0007669"/>
    <property type="project" value="TreeGrafter"/>
</dbReference>
<accession>A0A8C4EBA3</accession>
<comment type="similarity">
    <text evidence="2">Belongs to the WD repeat Groucho/TLE family.</text>
</comment>
<feature type="region of interest" description="Disordered" evidence="9">
    <location>
        <begin position="188"/>
        <end position="328"/>
    </location>
</feature>
<keyword evidence="3 7" id="KW-0853">WD repeat</keyword>
<keyword evidence="5" id="KW-0539">Nucleus</keyword>
<dbReference type="InterPro" id="IPR015943">
    <property type="entry name" value="WD40/YVTN_repeat-like_dom_sf"/>
</dbReference>
<evidence type="ECO:0000313" key="11">
    <source>
        <dbReference type="Ensembl" id="ENSDLAP00005016079.2"/>
    </source>
</evidence>
<dbReference type="PANTHER" id="PTHR10814:SF24">
    <property type="entry name" value="TRANSDUCIN-LIKE ENHANCER PROTEIN 3"/>
    <property type="match status" value="1"/>
</dbReference>
<dbReference type="Pfam" id="PF00400">
    <property type="entry name" value="WD40"/>
    <property type="match status" value="6"/>
</dbReference>
<dbReference type="AlphaFoldDB" id="A0A8C4EBA3"/>
<feature type="compositionally biased region" description="Low complexity" evidence="9">
    <location>
        <begin position="271"/>
        <end position="286"/>
    </location>
</feature>
<dbReference type="InterPro" id="IPR001680">
    <property type="entry name" value="WD40_rpt"/>
</dbReference>
<evidence type="ECO:0000256" key="2">
    <source>
        <dbReference type="ARBA" id="ARBA00005969"/>
    </source>
</evidence>
<dbReference type="CDD" id="cd00200">
    <property type="entry name" value="WD40"/>
    <property type="match status" value="1"/>
</dbReference>
<dbReference type="PROSITE" id="PS00678">
    <property type="entry name" value="WD_REPEATS_1"/>
    <property type="match status" value="2"/>
</dbReference>
<feature type="compositionally biased region" description="Pro residues" evidence="9">
    <location>
        <begin position="299"/>
        <end position="312"/>
    </location>
</feature>
<evidence type="ECO:0000256" key="5">
    <source>
        <dbReference type="ARBA" id="ARBA00023242"/>
    </source>
</evidence>
<evidence type="ECO:0000313" key="12">
    <source>
        <dbReference type="Proteomes" id="UP000694389"/>
    </source>
</evidence>
<organism evidence="11 12">
    <name type="scientific">Dicentrarchus labrax</name>
    <name type="common">European seabass</name>
    <name type="synonym">Morone labrax</name>
    <dbReference type="NCBI Taxonomy" id="13489"/>
    <lineage>
        <taxon>Eukaryota</taxon>
        <taxon>Metazoa</taxon>
        <taxon>Chordata</taxon>
        <taxon>Craniata</taxon>
        <taxon>Vertebrata</taxon>
        <taxon>Euteleostomi</taxon>
        <taxon>Actinopterygii</taxon>
        <taxon>Neopterygii</taxon>
        <taxon>Teleostei</taxon>
        <taxon>Neoteleostei</taxon>
        <taxon>Acanthomorphata</taxon>
        <taxon>Eupercaria</taxon>
        <taxon>Moronidae</taxon>
        <taxon>Dicentrarchus</taxon>
    </lineage>
</organism>
<dbReference type="GO" id="GO:0005667">
    <property type="term" value="C:transcription regulator complex"/>
    <property type="evidence" value="ECO:0007669"/>
    <property type="project" value="TreeGrafter"/>
</dbReference>
<dbReference type="PROSITE" id="PS50082">
    <property type="entry name" value="WD_REPEATS_2"/>
    <property type="match status" value="2"/>
</dbReference>
<feature type="domain" description="Groucho/TLE N-terminal Q-rich" evidence="10">
    <location>
        <begin position="25"/>
        <end position="113"/>
    </location>
</feature>
<dbReference type="PANTHER" id="PTHR10814">
    <property type="entry name" value="TRANSDUCIN-LIKE ENHANCER PROTEIN"/>
    <property type="match status" value="1"/>
</dbReference>
<proteinExistence type="inferred from homology"/>
<feature type="compositionally biased region" description="Basic and acidic residues" evidence="9">
    <location>
        <begin position="259"/>
        <end position="270"/>
    </location>
</feature>
<feature type="repeat" description="WD" evidence="7">
    <location>
        <begin position="585"/>
        <end position="626"/>
    </location>
</feature>
<comment type="function">
    <text evidence="6">Transcriptional corepressor that binds to a number of transcription factors. Inhibits the transcriptional activation mediated by CTNNB1 and TCF family members in Wnt signaling. The effects of full-length TLE family members may be modulated by association with dominant-negative AES.</text>
</comment>
<dbReference type="GO" id="GO:0005634">
    <property type="term" value="C:nucleus"/>
    <property type="evidence" value="ECO:0007669"/>
    <property type="project" value="UniProtKB-SubCell"/>
</dbReference>
<comment type="subcellular location">
    <subcellularLocation>
        <location evidence="1">Nucleus</location>
    </subcellularLocation>
</comment>
<dbReference type="PROSITE" id="PS50294">
    <property type="entry name" value="WD_REPEATS_REGION"/>
    <property type="match status" value="1"/>
</dbReference>
<dbReference type="Pfam" id="PF03920">
    <property type="entry name" value="TLE_N"/>
    <property type="match status" value="1"/>
</dbReference>
<reference evidence="11" key="1">
    <citation type="submission" date="2025-08" db="UniProtKB">
        <authorList>
            <consortium name="Ensembl"/>
        </authorList>
    </citation>
    <scope>IDENTIFICATION</scope>
</reference>
<dbReference type="InterPro" id="IPR005617">
    <property type="entry name" value="Groucho/TLE_N"/>
</dbReference>
<feature type="compositionally biased region" description="Basic and acidic residues" evidence="9">
    <location>
        <begin position="287"/>
        <end position="298"/>
    </location>
</feature>
<protein>
    <submittedName>
        <fullName evidence="11">TLE family member 3, transcriptional corepressor a</fullName>
    </submittedName>
</protein>
<feature type="repeat" description="WD" evidence="7">
    <location>
        <begin position="543"/>
        <end position="584"/>
    </location>
</feature>
<dbReference type="InterPro" id="IPR009146">
    <property type="entry name" value="Groucho_enhance"/>
</dbReference>
<evidence type="ECO:0000259" key="10">
    <source>
        <dbReference type="Pfam" id="PF03920"/>
    </source>
</evidence>
<feature type="coiled-coil region" evidence="8">
    <location>
        <begin position="33"/>
        <end position="67"/>
    </location>
</feature>
<feature type="compositionally biased region" description="Basic and acidic residues" evidence="9">
    <location>
        <begin position="197"/>
        <end position="234"/>
    </location>
</feature>
<evidence type="ECO:0000256" key="9">
    <source>
        <dbReference type="SAM" id="MobiDB-lite"/>
    </source>
</evidence>
<evidence type="ECO:0000256" key="7">
    <source>
        <dbReference type="PROSITE-ProRule" id="PRU00221"/>
    </source>
</evidence>
<dbReference type="Proteomes" id="UP000694389">
    <property type="component" value="Unassembled WGS sequence"/>
</dbReference>
<reference evidence="11" key="2">
    <citation type="submission" date="2025-09" db="UniProtKB">
        <authorList>
            <consortium name="Ensembl"/>
        </authorList>
    </citation>
    <scope>IDENTIFICATION</scope>
</reference>
<dbReference type="InterPro" id="IPR036322">
    <property type="entry name" value="WD40_repeat_dom_sf"/>
</dbReference>
<dbReference type="PRINTS" id="PR01850">
    <property type="entry name" value="GROUCHOFAMLY"/>
</dbReference>
<dbReference type="SMART" id="SM00320">
    <property type="entry name" value="WD40"/>
    <property type="match status" value="7"/>
</dbReference>
<dbReference type="GO" id="GO:0090090">
    <property type="term" value="P:negative regulation of canonical Wnt signaling pathway"/>
    <property type="evidence" value="ECO:0007669"/>
    <property type="project" value="TreeGrafter"/>
</dbReference>
<evidence type="ECO:0000256" key="1">
    <source>
        <dbReference type="ARBA" id="ARBA00004123"/>
    </source>
</evidence>
<evidence type="ECO:0000256" key="6">
    <source>
        <dbReference type="ARBA" id="ARBA00045617"/>
    </source>
</evidence>
<sequence>KQRIHFKMYPQGRHPAPHQPGQPGFKFTVAESCDRIKDEFQFLQAQYHSLKVEYDKLANEKTEMQRHYVMYYEMSYGLNIEMHKQSVVSPCLLPPTHLVSICLPVYLQQQQLQAQHLSHAAHGPPVQLPPHPSGLQPPGIPPVTGSGSGLLALGALGSQAHLPVKDEKNHHDLEHRVCLVFSLQNNSISPSESLRTSSEKHRSSSDYSLDSKKRKVEEKDSMSRYDSDGEKSDDLVVDVSNEDPATPRASPAHSPPENGIDKPRPPKKDTPNSPASVASSGSTPSSKAKELSHVRHQDPTPPPPATTPPPPGTSSTPGLRPILGKPPDNLFSILSQSLRTPLSIAGSYPTPFAMMGHHEMNGGLTSPGVYAGLHISPQMSAAAAAAYGRSPMGFDPHSHMRAPGLPASLTSISGGKPAYSFHVSADGQMQPVPFPPDALIGPGIPRHARQINTLSHGEVVCAVTISNPTRHVYTGGKGCVKIWDISQPGSKSPVSQLDCLNRDNYIRSCKLLPDGRTLIVGGEASTLTIWDLASQTPRIKAELTSSAPACYALAISPDAKVCFSCCSDGNIAVWDLHNQTLVRQFQGHTDGASCIDISHDGTKLWTGGLDNTVRSWDLREGRQLQQHDFTSQIFSLGYCPTGEWLAVGMESSNVEVLHHSKPDKYQLHLHESCVLSLKFAYCGKWFVSTGKDNLLNAWRTPYGASIFQSKESSSVLSCDISTDDKYIVTGSGDKKATVYEVIY</sequence>
<dbReference type="GeneTree" id="ENSGT01030000234519"/>
<dbReference type="Gene3D" id="2.130.10.10">
    <property type="entry name" value="YVTN repeat-like/Quinoprotein amine dehydrogenase"/>
    <property type="match status" value="1"/>
</dbReference>
<evidence type="ECO:0000256" key="3">
    <source>
        <dbReference type="ARBA" id="ARBA00022574"/>
    </source>
</evidence>